<keyword evidence="1" id="KW-0812">Transmembrane</keyword>
<feature type="transmembrane region" description="Helical" evidence="1">
    <location>
        <begin position="106"/>
        <end position="128"/>
    </location>
</feature>
<keyword evidence="1" id="KW-0472">Membrane</keyword>
<feature type="transmembrane region" description="Helical" evidence="1">
    <location>
        <begin position="234"/>
        <end position="253"/>
    </location>
</feature>
<keyword evidence="1" id="KW-1133">Transmembrane helix</keyword>
<evidence type="ECO:0000313" key="2">
    <source>
        <dbReference type="EMBL" id="MBD3926334.1"/>
    </source>
</evidence>
<dbReference type="InterPro" id="IPR018688">
    <property type="entry name" value="PpoB2-like"/>
</dbReference>
<feature type="transmembrane region" description="Helical" evidence="1">
    <location>
        <begin position="134"/>
        <end position="153"/>
    </location>
</feature>
<protein>
    <submittedName>
        <fullName evidence="2">DUF2182 domain-containing protein</fullName>
    </submittedName>
</protein>
<evidence type="ECO:0000313" key="3">
    <source>
        <dbReference type="Proteomes" id="UP000618818"/>
    </source>
</evidence>
<feature type="transmembrane region" description="Helical" evidence="1">
    <location>
        <begin position="75"/>
        <end position="94"/>
    </location>
</feature>
<dbReference type="RefSeq" id="WP_191196158.1">
    <property type="nucleotide sequence ID" value="NZ_JACXYZ010000002.1"/>
</dbReference>
<proteinExistence type="predicted"/>
<reference evidence="2 3" key="1">
    <citation type="submission" date="2020-09" db="EMBL/GenBank/DDBJ databases">
        <title>novel species in genus Nocardioides.</title>
        <authorList>
            <person name="Zhang G."/>
        </authorList>
    </citation>
    <scope>NUCLEOTIDE SEQUENCE [LARGE SCALE GENOMIC DNA]</scope>
    <source>
        <strain evidence="2 3">KCTC 39551</strain>
    </source>
</reference>
<feature type="transmembrane region" description="Helical" evidence="1">
    <location>
        <begin position="193"/>
        <end position="222"/>
    </location>
</feature>
<comment type="caution">
    <text evidence="2">The sequence shown here is derived from an EMBL/GenBank/DDBJ whole genome shotgun (WGS) entry which is preliminary data.</text>
</comment>
<dbReference type="Pfam" id="PF09948">
    <property type="entry name" value="PpoB2"/>
    <property type="match status" value="1"/>
</dbReference>
<keyword evidence="3" id="KW-1185">Reference proteome</keyword>
<accession>A0ABR8NDX4</accession>
<organism evidence="2 3">
    <name type="scientific">Nocardioides cavernae</name>
    <dbReference type="NCBI Taxonomy" id="1921566"/>
    <lineage>
        <taxon>Bacteria</taxon>
        <taxon>Bacillati</taxon>
        <taxon>Actinomycetota</taxon>
        <taxon>Actinomycetes</taxon>
        <taxon>Propionibacteriales</taxon>
        <taxon>Nocardioidaceae</taxon>
        <taxon>Nocardioides</taxon>
    </lineage>
</organism>
<gene>
    <name evidence="2" type="ORF">IEZ26_17040</name>
</gene>
<evidence type="ECO:0000256" key="1">
    <source>
        <dbReference type="SAM" id="Phobius"/>
    </source>
</evidence>
<dbReference type="EMBL" id="JACXYZ010000002">
    <property type="protein sequence ID" value="MBD3926334.1"/>
    <property type="molecule type" value="Genomic_DNA"/>
</dbReference>
<sequence length="259" mass="27497">MSVLQAAPLADRLSDSVRATTARVILGATATAWLALSIPWPGRGSAGQTHDHHAHAVSPVADVVDPWSLTWMSSWLLMVIAMMWPLAVPTVGAVSRSSYRGWRARLPVVCLATVTALWLAVGLAGALLARSLGVPAGSVWWQLAFVGLALAAFRSARRTRVLETCLRLPPLAPGGRRGVVTAARAGLLTWRRCVVLCGPVMLAMSVGHSAVLMVCASLAAWWESWHPRAWRDPVPVMLVAAGGLWLLVSHALAQGVGHG</sequence>
<name>A0ABR8NDX4_9ACTN</name>
<dbReference type="Proteomes" id="UP000618818">
    <property type="component" value="Unassembled WGS sequence"/>
</dbReference>
<feature type="transmembrane region" description="Helical" evidence="1">
    <location>
        <begin position="21"/>
        <end position="40"/>
    </location>
</feature>